<evidence type="ECO:0000313" key="3">
    <source>
        <dbReference type="EMBL" id="VTJ58424.1"/>
    </source>
</evidence>
<reference evidence="2" key="2">
    <citation type="submission" date="2020-08" db="EMBL/GenBank/DDBJ databases">
        <authorList>
            <person name="Shumante A."/>
            <person name="Zimin A.V."/>
            <person name="Puiu D."/>
            <person name="Salzberg S.L."/>
        </authorList>
    </citation>
    <scope>NUCLEOTIDE SEQUENCE</scope>
    <source>
        <strain evidence="2">WC2-LM</strain>
        <tissue evidence="2">Liver</tissue>
    </source>
</reference>
<feature type="compositionally biased region" description="Basic residues" evidence="1">
    <location>
        <begin position="37"/>
        <end position="55"/>
    </location>
</feature>
<evidence type="ECO:0000313" key="2">
    <source>
        <dbReference type="EMBL" id="KAF7476565.1"/>
    </source>
</evidence>
<proteinExistence type="predicted"/>
<feature type="compositionally biased region" description="Polar residues" evidence="1">
    <location>
        <begin position="1"/>
        <end position="11"/>
    </location>
</feature>
<keyword evidence="4" id="KW-1185">Reference proteome</keyword>
<reference evidence="3 4" key="1">
    <citation type="submission" date="2019-04" db="EMBL/GenBank/DDBJ databases">
        <authorList>
            <person name="Alioto T."/>
            <person name="Alioto T."/>
        </authorList>
    </citation>
    <scope>NUCLEOTIDE SEQUENCE [LARGE SCALE GENOMIC DNA]</scope>
</reference>
<dbReference type="EMBL" id="WJEC01002385">
    <property type="protein sequence ID" value="KAF7476565.1"/>
    <property type="molecule type" value="Genomic_DNA"/>
</dbReference>
<dbReference type="AlphaFoldDB" id="A0A5E4AM71"/>
<dbReference type="Proteomes" id="UP000662637">
    <property type="component" value="Unassembled WGS sequence"/>
</dbReference>
<dbReference type="Proteomes" id="UP000335636">
    <property type="component" value="Unassembled WGS sequence"/>
</dbReference>
<sequence>MARGRQQSVSLRITAALPVQSSRPQHQRRTPDYSPKKNSRMTKRDHWHQHPHRVPGHPPMQKSQILLPYRTPGCCPCATTPMWTPTYKHGAPPVASILGLCSHCHSLSPMCDSLPAPGDVAQALNTANSHNTAATELISEHNTQHHRPAPPTRPDTPLLKVAASILGHLCRHL</sequence>
<protein>
    <submittedName>
        <fullName evidence="3">Uncharacterized protein</fullName>
    </submittedName>
</protein>
<accession>A0A5E4AM71</accession>
<organism evidence="3 4">
    <name type="scientific">Marmota monax</name>
    <name type="common">Woodchuck</name>
    <dbReference type="NCBI Taxonomy" id="9995"/>
    <lineage>
        <taxon>Eukaryota</taxon>
        <taxon>Metazoa</taxon>
        <taxon>Chordata</taxon>
        <taxon>Craniata</taxon>
        <taxon>Vertebrata</taxon>
        <taxon>Euteleostomi</taxon>
        <taxon>Mammalia</taxon>
        <taxon>Eutheria</taxon>
        <taxon>Euarchontoglires</taxon>
        <taxon>Glires</taxon>
        <taxon>Rodentia</taxon>
        <taxon>Sciuromorpha</taxon>
        <taxon>Sciuridae</taxon>
        <taxon>Xerinae</taxon>
        <taxon>Marmotini</taxon>
        <taxon>Marmota</taxon>
    </lineage>
</organism>
<name>A0A5E4AM71_MARMO</name>
<gene>
    <name evidence="2" type="ORF">GHT09_012288</name>
    <name evidence="3" type="ORF">MONAX_5E035299</name>
</gene>
<feature type="region of interest" description="Disordered" evidence="1">
    <location>
        <begin position="1"/>
        <end position="59"/>
    </location>
</feature>
<evidence type="ECO:0000313" key="4">
    <source>
        <dbReference type="Proteomes" id="UP000335636"/>
    </source>
</evidence>
<evidence type="ECO:0000256" key="1">
    <source>
        <dbReference type="SAM" id="MobiDB-lite"/>
    </source>
</evidence>
<dbReference type="EMBL" id="CABDUW010000102">
    <property type="protein sequence ID" value="VTJ58424.1"/>
    <property type="molecule type" value="Genomic_DNA"/>
</dbReference>